<accession>A0A938B2E0</accession>
<sequence>MTVSWEDIWADALYKYGPYGVLGAVLSQWAAQQSLPLVVLIDEIDALVGDTLLTLLRQLRAGYALRPTHRRS</sequence>
<dbReference type="Proteomes" id="UP000712673">
    <property type="component" value="Unassembled WGS sequence"/>
</dbReference>
<evidence type="ECO:0008006" key="3">
    <source>
        <dbReference type="Google" id="ProtNLM"/>
    </source>
</evidence>
<reference evidence="1" key="1">
    <citation type="submission" date="2019-03" db="EMBL/GenBank/DDBJ databases">
        <title>Lake Tanganyika Metagenome-Assembled Genomes (MAGs).</title>
        <authorList>
            <person name="Tran P."/>
        </authorList>
    </citation>
    <scope>NUCLEOTIDE SEQUENCE</scope>
    <source>
        <strain evidence="1">K_DeepCast_65m_m2_066</strain>
    </source>
</reference>
<name>A0A938B2E0_UNCTE</name>
<organism evidence="1 2">
    <name type="scientific">Tectimicrobiota bacterium</name>
    <dbReference type="NCBI Taxonomy" id="2528274"/>
    <lineage>
        <taxon>Bacteria</taxon>
        <taxon>Pseudomonadati</taxon>
        <taxon>Nitrospinota/Tectimicrobiota group</taxon>
        <taxon>Candidatus Tectimicrobiota</taxon>
    </lineage>
</organism>
<proteinExistence type="predicted"/>
<dbReference type="EMBL" id="VGLS01000048">
    <property type="protein sequence ID" value="MBM3222733.1"/>
    <property type="molecule type" value="Genomic_DNA"/>
</dbReference>
<evidence type="ECO:0000313" key="1">
    <source>
        <dbReference type="EMBL" id="MBM3222733.1"/>
    </source>
</evidence>
<comment type="caution">
    <text evidence="1">The sequence shown here is derived from an EMBL/GenBank/DDBJ whole genome shotgun (WGS) entry which is preliminary data.</text>
</comment>
<protein>
    <recommendedName>
        <fullName evidence="3">ATPase AAA-type core domain-containing protein</fullName>
    </recommendedName>
</protein>
<gene>
    <name evidence="1" type="ORF">FJZ47_02870</name>
</gene>
<dbReference type="AlphaFoldDB" id="A0A938B2E0"/>
<evidence type="ECO:0000313" key="2">
    <source>
        <dbReference type="Proteomes" id="UP000712673"/>
    </source>
</evidence>